<dbReference type="Gene3D" id="3.30.420.40">
    <property type="match status" value="2"/>
</dbReference>
<comment type="similarity">
    <text evidence="1">Belongs to the heat shock protein 70 family.</text>
</comment>
<keyword evidence="3" id="KW-0067">ATP-binding</keyword>
<organism evidence="6 7">
    <name type="scientific">Plantactinospora sonchi</name>
    <dbReference type="NCBI Taxonomy" id="1544735"/>
    <lineage>
        <taxon>Bacteria</taxon>
        <taxon>Bacillati</taxon>
        <taxon>Actinomycetota</taxon>
        <taxon>Actinomycetes</taxon>
        <taxon>Micromonosporales</taxon>
        <taxon>Micromonosporaceae</taxon>
        <taxon>Plantactinospora</taxon>
    </lineage>
</organism>
<name>A0ABU7RUP9_9ACTN</name>
<dbReference type="InterPro" id="IPR018181">
    <property type="entry name" value="Heat_shock_70_CS"/>
</dbReference>
<evidence type="ECO:0000313" key="6">
    <source>
        <dbReference type="EMBL" id="MEE6260223.1"/>
    </source>
</evidence>
<dbReference type="SUPFAM" id="SSF53067">
    <property type="entry name" value="Actin-like ATPase domain"/>
    <property type="match status" value="2"/>
</dbReference>
<dbReference type="InterPro" id="IPR043129">
    <property type="entry name" value="ATPase_NBD"/>
</dbReference>
<evidence type="ECO:0000256" key="5">
    <source>
        <dbReference type="ARBA" id="ARBA00023186"/>
    </source>
</evidence>
<keyword evidence="5" id="KW-0143">Chaperone</keyword>
<dbReference type="PROSITE" id="PS01036">
    <property type="entry name" value="HSP70_3"/>
    <property type="match status" value="1"/>
</dbReference>
<keyword evidence="4" id="KW-0346">Stress response</keyword>
<evidence type="ECO:0000256" key="4">
    <source>
        <dbReference type="ARBA" id="ARBA00023016"/>
    </source>
</evidence>
<keyword evidence="7" id="KW-1185">Reference proteome</keyword>
<evidence type="ECO:0000256" key="1">
    <source>
        <dbReference type="ARBA" id="ARBA00007381"/>
    </source>
</evidence>
<evidence type="ECO:0000256" key="2">
    <source>
        <dbReference type="ARBA" id="ARBA00022741"/>
    </source>
</evidence>
<dbReference type="InterPro" id="IPR013126">
    <property type="entry name" value="Hsp_70_fam"/>
</dbReference>
<comment type="caution">
    <text evidence="6">The sequence shown here is derived from an EMBL/GenBank/DDBJ whole genome shotgun (WGS) entry which is preliminary data.</text>
</comment>
<dbReference type="PRINTS" id="PR00301">
    <property type="entry name" value="HEATSHOCK70"/>
</dbReference>
<keyword evidence="2" id="KW-0547">Nucleotide-binding</keyword>
<reference evidence="6 7" key="1">
    <citation type="submission" date="2024-01" db="EMBL/GenBank/DDBJ databases">
        <title>Genome insights into Plantactinospora sonchi sp. nov.</title>
        <authorList>
            <person name="Wang L."/>
        </authorList>
    </citation>
    <scope>NUCLEOTIDE SEQUENCE [LARGE SCALE GENOMIC DNA]</scope>
    <source>
        <strain evidence="6 7">NEAU-QY2</strain>
    </source>
</reference>
<accession>A0ABU7RUP9</accession>
<evidence type="ECO:0000313" key="7">
    <source>
        <dbReference type="Proteomes" id="UP001332243"/>
    </source>
</evidence>
<proteinExistence type="inferred from homology"/>
<sequence>MSGAGARLGIDFGTYHTVAVLALPGREPRPMLFDGSPLLRSAVCADPDHRLLVGQDALHTGLSLPQSFEPHPKLCVDDRTVLLGEREVTVEDLFAAPLHRVASQARLVTTEPVTEAVLTFPAAWGTQRRTTLLTAARQVLPTVRLVAEPVAAAHFFVEVAGRDLPVGRCAVVYDFGAGTFDVTVVRRTGDGYEVLATEGLADCGGLDIDAAIVARLGTTIGGRDEPLWNRLSQPTTTSDRRARQQLWANVRAGKEMLSRSTSTMIHVPLFDLEMPLGREELEELAEPVVARTVETTRMVLARTEGAASALAAVFLSGGSSRMPAVASALHRALEIAPSVVEQPELVVAEGSLRTRSDGPAADTMHAGTMPTVHTQVDGPVPVGRLLPVGGPAGGPAAGTGARPTNAGSPVGWVAGAWRHRRARFVGVMVAAVGLLGAVTVTAALANGEEPGQGTKLLAGPLPSVSATASPTPVVTPSVTAAGVDSCLVGVWRAVSSQSINKIDGRDVQFSGDGGTIQTYTADGRVKLDFTKDKGDTATVNGVKWRQETRGTATANVYHRNGIEYVSSVRAKGTVTLYRGNSRNNRVPLTLILEPTEYICVGDTMRFFGNGSSEWVRVR</sequence>
<gene>
    <name evidence="6" type="ORF">V1633_17175</name>
</gene>
<dbReference type="PANTHER" id="PTHR42749">
    <property type="entry name" value="CELL SHAPE-DETERMINING PROTEIN MREB"/>
    <property type="match status" value="1"/>
</dbReference>
<dbReference type="EMBL" id="JAZGQK010000013">
    <property type="protein sequence ID" value="MEE6260223.1"/>
    <property type="molecule type" value="Genomic_DNA"/>
</dbReference>
<evidence type="ECO:0000256" key="3">
    <source>
        <dbReference type="ARBA" id="ARBA00022840"/>
    </source>
</evidence>
<protein>
    <submittedName>
        <fullName evidence="6">Hsp70 family protein</fullName>
    </submittedName>
</protein>
<dbReference type="PANTHER" id="PTHR42749:SF1">
    <property type="entry name" value="CELL SHAPE-DETERMINING PROTEIN MREB"/>
    <property type="match status" value="1"/>
</dbReference>
<dbReference type="Gene3D" id="3.90.640.10">
    <property type="entry name" value="Actin, Chain A, domain 4"/>
    <property type="match status" value="1"/>
</dbReference>
<dbReference type="Proteomes" id="UP001332243">
    <property type="component" value="Unassembled WGS sequence"/>
</dbReference>
<dbReference type="Pfam" id="PF00012">
    <property type="entry name" value="HSP70"/>
    <property type="match status" value="1"/>
</dbReference>
<dbReference type="RefSeq" id="WP_331215347.1">
    <property type="nucleotide sequence ID" value="NZ_JAZGQK010000013.1"/>
</dbReference>